<reference evidence="1" key="1">
    <citation type="journal article" date="2020" name="Nature">
        <title>Giant virus diversity and host interactions through global metagenomics.</title>
        <authorList>
            <person name="Schulz F."/>
            <person name="Roux S."/>
            <person name="Paez-Espino D."/>
            <person name="Jungbluth S."/>
            <person name="Walsh D.A."/>
            <person name="Denef V.J."/>
            <person name="McMahon K.D."/>
            <person name="Konstantinidis K.T."/>
            <person name="Eloe-Fadrosh E.A."/>
            <person name="Kyrpides N.C."/>
            <person name="Woyke T."/>
        </authorList>
    </citation>
    <scope>NUCLEOTIDE SEQUENCE</scope>
    <source>
        <strain evidence="1">GVMAG-M-3300020192-26</strain>
    </source>
</reference>
<proteinExistence type="predicted"/>
<organism evidence="1">
    <name type="scientific">viral metagenome</name>
    <dbReference type="NCBI Taxonomy" id="1070528"/>
    <lineage>
        <taxon>unclassified sequences</taxon>
        <taxon>metagenomes</taxon>
        <taxon>organismal metagenomes</taxon>
    </lineage>
</organism>
<protein>
    <submittedName>
        <fullName evidence="1">Uncharacterized protein</fullName>
    </submittedName>
</protein>
<sequence length="81" mass="9614">MSEAKDKIKKNMKEKRPVSVPFSCDGRNHCCKIQLMIWMTIFKEMIDFQMIAQMLRIYLTNIIVCQIVKLNFDRLAMVITK</sequence>
<evidence type="ECO:0000313" key="1">
    <source>
        <dbReference type="EMBL" id="QHT00704.1"/>
    </source>
</evidence>
<dbReference type="AlphaFoldDB" id="A0A6C0CB09"/>
<dbReference type="EMBL" id="MN739358">
    <property type="protein sequence ID" value="QHT00704.1"/>
    <property type="molecule type" value="Genomic_DNA"/>
</dbReference>
<accession>A0A6C0CB09</accession>
<name>A0A6C0CB09_9ZZZZ</name>